<reference evidence="1 2" key="2">
    <citation type="journal article" date="2011" name="Stand. Genomic Sci.">
        <title>Complete genome sequence of Desulfurococcus mucosus type strain (O7/1).</title>
        <authorList>
            <person name="Wirth R."/>
            <person name="Chertkov O."/>
            <person name="Held B."/>
            <person name="Lapidus A."/>
            <person name="Nolan M."/>
            <person name="Lucas S."/>
            <person name="Hammon N."/>
            <person name="Deshpande S."/>
            <person name="Cheng J.F."/>
            <person name="Tapia R."/>
            <person name="Han C."/>
            <person name="Goodwin L."/>
            <person name="Pitluck S."/>
            <person name="Liolios K."/>
            <person name="Ioanna P."/>
            <person name="Ivanova N."/>
            <person name="Mavromatis K."/>
            <person name="Mikhailova N."/>
            <person name="Pati A."/>
            <person name="Chen A."/>
            <person name="Palaniappan K."/>
            <person name="Land M."/>
            <person name="Hauser L."/>
            <person name="Chang Y.J."/>
            <person name="Jeffries C.D."/>
            <person name="Bilek Y."/>
            <person name="Hader T."/>
            <person name="Rohde M."/>
            <person name="Spring S."/>
            <person name="Sikorski J."/>
            <person name="Goker M."/>
            <person name="Woyke T."/>
            <person name="Bristow J."/>
            <person name="Eisen J.A."/>
            <person name="Markowitz V."/>
            <person name="Hugenholtz P."/>
            <person name="Kyrpides N.C."/>
            <person name="Klenk H.P."/>
        </authorList>
    </citation>
    <scope>NUCLEOTIDE SEQUENCE [LARGE SCALE GENOMIC DNA]</scope>
    <source>
        <strain evidence="2">ATCC 35584 / DSM 2162 / JCM 9187 / O7/1</strain>
    </source>
</reference>
<dbReference type="KEGG" id="dmu:Desmu_0926"/>
<dbReference type="STRING" id="765177.Desmu_0926"/>
<evidence type="ECO:0000313" key="1">
    <source>
        <dbReference type="EMBL" id="ADV65229.1"/>
    </source>
</evidence>
<dbReference type="eggNOG" id="arCOG05489">
    <property type="taxonomic scope" value="Archaea"/>
</dbReference>
<dbReference type="HOGENOM" id="CLU_1412424_0_0_2"/>
<name>E8R9Q3_DESM0</name>
<dbReference type="OrthoDB" id="36293at2157"/>
<accession>E8R9Q3</accession>
<protein>
    <submittedName>
        <fullName evidence="1">Uncharacterized protein</fullName>
    </submittedName>
</protein>
<dbReference type="AlphaFoldDB" id="E8R9Q3"/>
<evidence type="ECO:0000313" key="2">
    <source>
        <dbReference type="Proteomes" id="UP000001068"/>
    </source>
</evidence>
<dbReference type="EMBL" id="CP002363">
    <property type="protein sequence ID" value="ADV65229.1"/>
    <property type="molecule type" value="Genomic_DNA"/>
</dbReference>
<organism evidence="1 2">
    <name type="scientific">Desulfurococcus mucosus (strain ATCC 35584 / DSM 2162 / JCM 9187 / O7/1)</name>
    <dbReference type="NCBI Taxonomy" id="765177"/>
    <lineage>
        <taxon>Archaea</taxon>
        <taxon>Thermoproteota</taxon>
        <taxon>Thermoprotei</taxon>
        <taxon>Desulfurococcales</taxon>
        <taxon>Desulfurococcaceae</taxon>
        <taxon>Desulfurococcus</taxon>
    </lineage>
</organism>
<gene>
    <name evidence="1" type="ordered locus">Desmu_0926</name>
</gene>
<reference evidence="2" key="1">
    <citation type="submission" date="2010-11" db="EMBL/GenBank/DDBJ databases">
        <title>The complete genome of Desulfurococcus mucosus DSM 2162.</title>
        <authorList>
            <consortium name="US DOE Joint Genome Institute (JGI-PGF)"/>
            <person name="Lucas S."/>
            <person name="Copeland A."/>
            <person name="Lapidus A."/>
            <person name="Bruce D."/>
            <person name="Goodwin L."/>
            <person name="Pitluck S."/>
            <person name="Kyrpides N."/>
            <person name="Mavromatis K."/>
            <person name="Pagani I."/>
            <person name="Ivanova N."/>
            <person name="Ovchinnikova G."/>
            <person name="Chertkov O."/>
            <person name="Held B."/>
            <person name="Brettin T."/>
            <person name="Detter J.C."/>
            <person name="Tapia R."/>
            <person name="Han C."/>
            <person name="Land M."/>
            <person name="Hauser L."/>
            <person name="Markowitz V."/>
            <person name="Cheng J.-F."/>
            <person name="Hugenholtz P."/>
            <person name="Woyke T."/>
            <person name="Wu D."/>
            <person name="Wirth R."/>
            <person name="Bilek Y."/>
            <person name="Hader T."/>
            <person name="Klenk H.-P."/>
            <person name="Eisen J.A."/>
        </authorList>
    </citation>
    <scope>NUCLEOTIDE SEQUENCE [LARGE SCALE GENOMIC DNA]</scope>
    <source>
        <strain evidence="2">ATCC 35584 / DSM 2162 / JCM 9187 / O7/1</strain>
    </source>
</reference>
<proteinExistence type="predicted"/>
<sequence length="167" mass="19662">MGFFHVRESGWIDETVVFDYYDPDHYYASLTRDELLEEKEALARNMQFYLDLEDVRLNGKPCFPRVLDVDVGFRGSMDHPYVVFTIVFKGELVEGVNVFEDRYEEEVAEYGYRVYWILPPTGRFTEVDVGVPYMLSANNRILVFTVDAGVRVRGYERIVFEIEKRIN</sequence>
<keyword evidence="2" id="KW-1185">Reference proteome</keyword>
<dbReference type="Proteomes" id="UP000001068">
    <property type="component" value="Chromosome"/>
</dbReference>